<dbReference type="FunFam" id="3.40.50.720:FF:000084">
    <property type="entry name" value="Short-chain dehydrogenase reductase"/>
    <property type="match status" value="1"/>
</dbReference>
<dbReference type="PANTHER" id="PTHR42760">
    <property type="entry name" value="SHORT-CHAIN DEHYDROGENASES/REDUCTASES FAMILY MEMBER"/>
    <property type="match status" value="1"/>
</dbReference>
<evidence type="ECO:0000256" key="2">
    <source>
        <dbReference type="ARBA" id="ARBA00023002"/>
    </source>
</evidence>
<protein>
    <submittedName>
        <fullName evidence="4">NAD(P)-dependent dehydrogenase (Short-subunit alcohol dehydrogenase family)</fullName>
    </submittedName>
</protein>
<keyword evidence="2" id="KW-0560">Oxidoreductase</keyword>
<dbReference type="GO" id="GO:0030497">
    <property type="term" value="P:fatty acid elongation"/>
    <property type="evidence" value="ECO:0007669"/>
    <property type="project" value="TreeGrafter"/>
</dbReference>
<evidence type="ECO:0000313" key="4">
    <source>
        <dbReference type="EMBL" id="REH32471.1"/>
    </source>
</evidence>
<evidence type="ECO:0000259" key="3">
    <source>
        <dbReference type="SMART" id="SM00822"/>
    </source>
</evidence>
<keyword evidence="5" id="KW-1185">Reference proteome</keyword>
<dbReference type="SUPFAM" id="SSF51735">
    <property type="entry name" value="NAD(P)-binding Rossmann-fold domains"/>
    <property type="match status" value="1"/>
</dbReference>
<comment type="similarity">
    <text evidence="1">Belongs to the short-chain dehydrogenases/reductases (SDR) family.</text>
</comment>
<comment type="caution">
    <text evidence="4">The sequence shown here is derived from an EMBL/GenBank/DDBJ whole genome shotgun (WGS) entry which is preliminary data.</text>
</comment>
<dbReference type="AlphaFoldDB" id="A0A3E0GX08"/>
<dbReference type="PROSITE" id="PS00061">
    <property type="entry name" value="ADH_SHORT"/>
    <property type="match status" value="1"/>
</dbReference>
<dbReference type="InterPro" id="IPR002347">
    <property type="entry name" value="SDR_fam"/>
</dbReference>
<organism evidence="4 5">
    <name type="scientific">Kutzneria buriramensis</name>
    <dbReference type="NCBI Taxonomy" id="1045776"/>
    <lineage>
        <taxon>Bacteria</taxon>
        <taxon>Bacillati</taxon>
        <taxon>Actinomycetota</taxon>
        <taxon>Actinomycetes</taxon>
        <taxon>Pseudonocardiales</taxon>
        <taxon>Pseudonocardiaceae</taxon>
        <taxon>Kutzneria</taxon>
    </lineage>
</organism>
<dbReference type="EMBL" id="QUNO01000021">
    <property type="protein sequence ID" value="REH32471.1"/>
    <property type="molecule type" value="Genomic_DNA"/>
</dbReference>
<accession>A0A3E0GX08</accession>
<gene>
    <name evidence="4" type="ORF">BCF44_12117</name>
</gene>
<dbReference type="RefSeq" id="WP_116180611.1">
    <property type="nucleotide sequence ID" value="NZ_CP144375.1"/>
</dbReference>
<dbReference type="OrthoDB" id="20590at2"/>
<dbReference type="SMART" id="SM00822">
    <property type="entry name" value="PKS_KR"/>
    <property type="match status" value="1"/>
</dbReference>
<dbReference type="PRINTS" id="PR00080">
    <property type="entry name" value="SDRFAMILY"/>
</dbReference>
<dbReference type="InterPro" id="IPR020904">
    <property type="entry name" value="Sc_DH/Rdtase_CS"/>
</dbReference>
<dbReference type="Gene3D" id="3.40.50.720">
    <property type="entry name" value="NAD(P)-binding Rossmann-like Domain"/>
    <property type="match status" value="1"/>
</dbReference>
<dbReference type="InterPro" id="IPR036291">
    <property type="entry name" value="NAD(P)-bd_dom_sf"/>
</dbReference>
<reference evidence="4 5" key="1">
    <citation type="submission" date="2018-08" db="EMBL/GenBank/DDBJ databases">
        <title>Genomic Encyclopedia of Archaeal and Bacterial Type Strains, Phase II (KMG-II): from individual species to whole genera.</title>
        <authorList>
            <person name="Goeker M."/>
        </authorList>
    </citation>
    <scope>NUCLEOTIDE SEQUENCE [LARGE SCALE GENOMIC DNA]</scope>
    <source>
        <strain evidence="4 5">DSM 45791</strain>
    </source>
</reference>
<evidence type="ECO:0000256" key="1">
    <source>
        <dbReference type="ARBA" id="ARBA00006484"/>
    </source>
</evidence>
<evidence type="ECO:0000313" key="5">
    <source>
        <dbReference type="Proteomes" id="UP000256269"/>
    </source>
</evidence>
<sequence>MSPVTIVTGGSRGIGAAAVRRLAADGHAVCLSFRADADAAEKVVREVVDAGGRCVAVRSDVSVEDDVEALFRTAREELGPITGLVANAGVTSPMMPLADQPVSQLRHLIDVNVLGALLCARRAVQSMSTARGGNGGSIVLVSSSATLHGGPGEYVHYAASKGAVDVLTVGLAKEVAKEGIRVNAVAPGMVDTEIHIVSGDPDRAWKAGDRIPLGRPADPAEIADPIAWLLSDQASYTTGAIFRIAGGL</sequence>
<dbReference type="GO" id="GO:0016616">
    <property type="term" value="F:oxidoreductase activity, acting on the CH-OH group of donors, NAD or NADP as acceptor"/>
    <property type="evidence" value="ECO:0007669"/>
    <property type="project" value="TreeGrafter"/>
</dbReference>
<dbReference type="InterPro" id="IPR057326">
    <property type="entry name" value="KR_dom"/>
</dbReference>
<name>A0A3E0GX08_9PSEU</name>
<dbReference type="PANTHER" id="PTHR42760:SF40">
    <property type="entry name" value="3-OXOACYL-[ACYL-CARRIER-PROTEIN] REDUCTASE, CHLOROPLASTIC"/>
    <property type="match status" value="1"/>
</dbReference>
<proteinExistence type="inferred from homology"/>
<dbReference type="PRINTS" id="PR00081">
    <property type="entry name" value="GDHRDH"/>
</dbReference>
<dbReference type="Pfam" id="PF13561">
    <property type="entry name" value="adh_short_C2"/>
    <property type="match status" value="1"/>
</dbReference>
<feature type="domain" description="Ketoreductase" evidence="3">
    <location>
        <begin position="3"/>
        <end position="222"/>
    </location>
</feature>
<dbReference type="Proteomes" id="UP000256269">
    <property type="component" value="Unassembled WGS sequence"/>
</dbReference>